<reference evidence="1" key="1">
    <citation type="submission" date="2021-06" db="EMBL/GenBank/DDBJ databases">
        <authorList>
            <person name="Hodson N. C."/>
            <person name="Mongue J. A."/>
            <person name="Jaron S. K."/>
        </authorList>
    </citation>
    <scope>NUCLEOTIDE SEQUENCE</scope>
</reference>
<dbReference type="AlphaFoldDB" id="A0A8J2P4Q4"/>
<organism evidence="1 2">
    <name type="scientific">Allacma fusca</name>
    <dbReference type="NCBI Taxonomy" id="39272"/>
    <lineage>
        <taxon>Eukaryota</taxon>
        <taxon>Metazoa</taxon>
        <taxon>Ecdysozoa</taxon>
        <taxon>Arthropoda</taxon>
        <taxon>Hexapoda</taxon>
        <taxon>Collembola</taxon>
        <taxon>Symphypleona</taxon>
        <taxon>Sminthuridae</taxon>
        <taxon>Allacma</taxon>
    </lineage>
</organism>
<accession>A0A8J2P4Q4</accession>
<proteinExistence type="predicted"/>
<sequence length="32" mass="3672">NSTVEVNVIESFAPVFYGAKKEVQEFDEKGYF</sequence>
<comment type="caution">
    <text evidence="1">The sequence shown here is derived from an EMBL/GenBank/DDBJ whole genome shotgun (WGS) entry which is preliminary data.</text>
</comment>
<protein>
    <submittedName>
        <fullName evidence="1">Uncharacterized protein</fullName>
    </submittedName>
</protein>
<dbReference type="Proteomes" id="UP000708208">
    <property type="component" value="Unassembled WGS sequence"/>
</dbReference>
<dbReference type="EMBL" id="CAJVCH010124189">
    <property type="protein sequence ID" value="CAG7725596.1"/>
    <property type="molecule type" value="Genomic_DNA"/>
</dbReference>
<dbReference type="OrthoDB" id="6732802at2759"/>
<feature type="non-terminal residue" evidence="1">
    <location>
        <position position="32"/>
    </location>
</feature>
<name>A0A8J2P4Q4_9HEXA</name>
<evidence type="ECO:0000313" key="1">
    <source>
        <dbReference type="EMBL" id="CAG7725596.1"/>
    </source>
</evidence>
<feature type="non-terminal residue" evidence="1">
    <location>
        <position position="1"/>
    </location>
</feature>
<keyword evidence="2" id="KW-1185">Reference proteome</keyword>
<evidence type="ECO:0000313" key="2">
    <source>
        <dbReference type="Proteomes" id="UP000708208"/>
    </source>
</evidence>
<gene>
    <name evidence="1" type="ORF">AFUS01_LOCUS14547</name>
</gene>